<dbReference type="CDD" id="cd07709">
    <property type="entry name" value="flavodiiron_proteins_MBL-fold"/>
    <property type="match status" value="1"/>
</dbReference>
<organism evidence="3 4">
    <name type="scientific">Mobilisporobacter senegalensis</name>
    <dbReference type="NCBI Taxonomy" id="1329262"/>
    <lineage>
        <taxon>Bacteria</taxon>
        <taxon>Bacillati</taxon>
        <taxon>Bacillota</taxon>
        <taxon>Clostridia</taxon>
        <taxon>Lachnospirales</taxon>
        <taxon>Lachnospiraceae</taxon>
        <taxon>Mobilisporobacter</taxon>
    </lineage>
</organism>
<dbReference type="SUPFAM" id="SSF56281">
    <property type="entry name" value="Metallo-hydrolase/oxidoreductase"/>
    <property type="match status" value="1"/>
</dbReference>
<name>A0A3N1Y2R0_9FIRM</name>
<dbReference type="InterPro" id="IPR008254">
    <property type="entry name" value="Flavodoxin/NO_synth"/>
</dbReference>
<dbReference type="AlphaFoldDB" id="A0A3N1Y2R0"/>
<dbReference type="GO" id="GO:0046872">
    <property type="term" value="F:metal ion binding"/>
    <property type="evidence" value="ECO:0007669"/>
    <property type="project" value="InterPro"/>
</dbReference>
<dbReference type="PANTHER" id="PTHR43717">
    <property type="entry name" value="ANAEROBIC NITRIC OXIDE REDUCTASE FLAVORUBREDOXIN"/>
    <property type="match status" value="1"/>
</dbReference>
<evidence type="ECO:0000256" key="1">
    <source>
        <dbReference type="ARBA" id="ARBA00007121"/>
    </source>
</evidence>
<dbReference type="OrthoDB" id="9807946at2"/>
<evidence type="ECO:0000259" key="2">
    <source>
        <dbReference type="PROSITE" id="PS50902"/>
    </source>
</evidence>
<proteinExistence type="inferred from homology"/>
<dbReference type="InterPro" id="IPR029039">
    <property type="entry name" value="Flavoprotein-like_sf"/>
</dbReference>
<dbReference type="GO" id="GO:0016651">
    <property type="term" value="F:oxidoreductase activity, acting on NAD(P)H"/>
    <property type="evidence" value="ECO:0007669"/>
    <property type="project" value="UniProtKB-ARBA"/>
</dbReference>
<protein>
    <submittedName>
        <fullName evidence="3">Flavorubredoxin</fullName>
    </submittedName>
</protein>
<comment type="similarity">
    <text evidence="1">In the N-terminal section; belongs to the zinc metallo-hydrolase group 3 family.</text>
</comment>
<dbReference type="PANTHER" id="PTHR43717:SF1">
    <property type="entry name" value="ANAEROBIC NITRIC OXIDE REDUCTASE FLAVORUBREDOXIN"/>
    <property type="match status" value="1"/>
</dbReference>
<dbReference type="InterPro" id="IPR036866">
    <property type="entry name" value="RibonucZ/Hydroxyglut_hydro"/>
</dbReference>
<dbReference type="InterPro" id="IPR045761">
    <property type="entry name" value="ODP_dom"/>
</dbReference>
<feature type="domain" description="Flavodoxin-like" evidence="2">
    <location>
        <begin position="250"/>
        <end position="389"/>
    </location>
</feature>
<dbReference type="Gene3D" id="3.40.50.360">
    <property type="match status" value="1"/>
</dbReference>
<dbReference type="Gene3D" id="3.60.15.10">
    <property type="entry name" value="Ribonuclease Z/Hydroxyacylglutathione hydrolase-like"/>
    <property type="match status" value="1"/>
</dbReference>
<dbReference type="Proteomes" id="UP000273083">
    <property type="component" value="Unassembled WGS sequence"/>
</dbReference>
<dbReference type="InterPro" id="IPR001279">
    <property type="entry name" value="Metallo-B-lactamas"/>
</dbReference>
<dbReference type="RefSeq" id="WP_123607654.1">
    <property type="nucleotide sequence ID" value="NZ_RJVG01000001.1"/>
</dbReference>
<gene>
    <name evidence="3" type="ORF">EDD66_101174</name>
</gene>
<evidence type="ECO:0000313" key="4">
    <source>
        <dbReference type="Proteomes" id="UP000273083"/>
    </source>
</evidence>
<comment type="caution">
    <text evidence="3">The sequence shown here is derived from an EMBL/GenBank/DDBJ whole genome shotgun (WGS) entry which is preliminary data.</text>
</comment>
<dbReference type="SMART" id="SM00849">
    <property type="entry name" value="Lactamase_B"/>
    <property type="match status" value="1"/>
</dbReference>
<dbReference type="PIRSF" id="PIRSF005243">
    <property type="entry name" value="ROO"/>
    <property type="match status" value="1"/>
</dbReference>
<dbReference type="SUPFAM" id="SSF52218">
    <property type="entry name" value="Flavoproteins"/>
    <property type="match status" value="1"/>
</dbReference>
<dbReference type="GO" id="GO:0010181">
    <property type="term" value="F:FMN binding"/>
    <property type="evidence" value="ECO:0007669"/>
    <property type="project" value="InterPro"/>
</dbReference>
<dbReference type="Pfam" id="PF00258">
    <property type="entry name" value="Flavodoxin_1"/>
    <property type="match status" value="1"/>
</dbReference>
<dbReference type="EMBL" id="RJVG01000001">
    <property type="protein sequence ID" value="ROR31557.1"/>
    <property type="molecule type" value="Genomic_DNA"/>
</dbReference>
<reference evidence="3 4" key="1">
    <citation type="submission" date="2018-11" db="EMBL/GenBank/DDBJ databases">
        <title>Genomic Encyclopedia of Type Strains, Phase IV (KMG-IV): sequencing the most valuable type-strain genomes for metagenomic binning, comparative biology and taxonomic classification.</title>
        <authorList>
            <person name="Goeker M."/>
        </authorList>
    </citation>
    <scope>NUCLEOTIDE SEQUENCE [LARGE SCALE GENOMIC DNA]</scope>
    <source>
        <strain evidence="3 4">DSM 26537</strain>
    </source>
</reference>
<dbReference type="InterPro" id="IPR016440">
    <property type="entry name" value="Rubredoxin-O_OxRdtase"/>
</dbReference>
<sequence length="389" mass="43238">MKVVELKKGIYSVGSVDWNARSFHGYSTNRGITYNAYLIIDEKITLIDAVKAGFAEDLLDRIAEIIDPAKIDYLVSNHVEMDHSGAIPAVMEVAKNATIVTSAPSGLKGLKAHYGEGYNYLGVKPGETLSLGKRTLSFVQTPMLHWPDNMITYCPEEKILFSNDAYGQHYATSKCFDDEVDLSIALEEAKKYYANILMLYRAQAQKALEATKGLDIDMIAPSHGVIWRSHIKEILKAYEEYTSEETNEEAVVIYDSMWHSTESMALSIVEGFAKRGITAQLCDLKVNHISDVMTMLLKAKYIAVGSSTLNNNMLPSVAAFLTYLRGLTPKGDKRKAFAFGSYGWGGQSVGLINDELANLGYEIILEPIKINYVPSKEQLREIEAKVAQF</sequence>
<dbReference type="Pfam" id="PF19583">
    <property type="entry name" value="ODP"/>
    <property type="match status" value="1"/>
</dbReference>
<keyword evidence="4" id="KW-1185">Reference proteome</keyword>
<dbReference type="GO" id="GO:0009055">
    <property type="term" value="F:electron transfer activity"/>
    <property type="evidence" value="ECO:0007669"/>
    <property type="project" value="InterPro"/>
</dbReference>
<evidence type="ECO:0000313" key="3">
    <source>
        <dbReference type="EMBL" id="ROR31557.1"/>
    </source>
</evidence>
<accession>A0A3N1Y2R0</accession>
<dbReference type="PROSITE" id="PS50902">
    <property type="entry name" value="FLAVODOXIN_LIKE"/>
    <property type="match status" value="1"/>
</dbReference>